<evidence type="ECO:0000313" key="5">
    <source>
        <dbReference type="EMBL" id="KKZ59828.1"/>
    </source>
</evidence>
<gene>
    <name evidence="5" type="ORF">EMCG_05357</name>
</gene>
<protein>
    <recommendedName>
        <fullName evidence="4">RRM domain-containing protein</fullName>
    </recommendedName>
</protein>
<dbReference type="SUPFAM" id="SSF54928">
    <property type="entry name" value="RNA-binding domain, RBD"/>
    <property type="match status" value="1"/>
</dbReference>
<dbReference type="OrthoDB" id="193499at2759"/>
<feature type="region of interest" description="Disordered" evidence="3">
    <location>
        <begin position="392"/>
        <end position="424"/>
    </location>
</feature>
<dbReference type="AlphaFoldDB" id="A0A0G2HP98"/>
<dbReference type="GO" id="GO:0003723">
    <property type="term" value="F:RNA binding"/>
    <property type="evidence" value="ECO:0007669"/>
    <property type="project" value="UniProtKB-UniRule"/>
</dbReference>
<feature type="compositionally biased region" description="Basic and acidic residues" evidence="3">
    <location>
        <begin position="1"/>
        <end position="11"/>
    </location>
</feature>
<feature type="region of interest" description="Disordered" evidence="3">
    <location>
        <begin position="774"/>
        <end position="827"/>
    </location>
</feature>
<proteinExistence type="predicted"/>
<dbReference type="SMART" id="SM00360">
    <property type="entry name" value="RRM"/>
    <property type="match status" value="1"/>
</dbReference>
<evidence type="ECO:0000259" key="4">
    <source>
        <dbReference type="PROSITE" id="PS50102"/>
    </source>
</evidence>
<dbReference type="InterPro" id="IPR052462">
    <property type="entry name" value="SLIRP/GR-RBP-like"/>
</dbReference>
<accession>A0A0G2HP98</accession>
<dbReference type="InterPro" id="IPR000504">
    <property type="entry name" value="RRM_dom"/>
</dbReference>
<dbReference type="VEuPathDB" id="FungiDB:EMCG_05357"/>
<name>A0A0G2HP98_9EURO</name>
<feature type="compositionally biased region" description="Basic and acidic residues" evidence="3">
    <location>
        <begin position="1086"/>
        <end position="1103"/>
    </location>
</feature>
<dbReference type="Pfam" id="PF00076">
    <property type="entry name" value="RRM_1"/>
    <property type="match status" value="1"/>
</dbReference>
<evidence type="ECO:0000256" key="3">
    <source>
        <dbReference type="SAM" id="MobiDB-lite"/>
    </source>
</evidence>
<feature type="region of interest" description="Disordered" evidence="3">
    <location>
        <begin position="1076"/>
        <end position="1103"/>
    </location>
</feature>
<dbReference type="InterPro" id="IPR012677">
    <property type="entry name" value="Nucleotide-bd_a/b_plait_sf"/>
</dbReference>
<feature type="region of interest" description="Disordered" evidence="3">
    <location>
        <begin position="711"/>
        <end position="744"/>
    </location>
</feature>
<feature type="compositionally biased region" description="Polar residues" evidence="3">
    <location>
        <begin position="410"/>
        <end position="419"/>
    </location>
</feature>
<feature type="domain" description="RRM" evidence="4">
    <location>
        <begin position="622"/>
        <end position="700"/>
    </location>
</feature>
<feature type="compositionally biased region" description="Polar residues" evidence="3">
    <location>
        <begin position="271"/>
        <end position="281"/>
    </location>
</feature>
<feature type="region of interest" description="Disordered" evidence="3">
    <location>
        <begin position="61"/>
        <end position="107"/>
    </location>
</feature>
<feature type="compositionally biased region" description="Polar residues" evidence="3">
    <location>
        <begin position="336"/>
        <end position="354"/>
    </location>
</feature>
<evidence type="ECO:0000256" key="1">
    <source>
        <dbReference type="ARBA" id="ARBA00022884"/>
    </source>
</evidence>
<dbReference type="Gene3D" id="3.30.70.330">
    <property type="match status" value="1"/>
</dbReference>
<dbReference type="Proteomes" id="UP000034164">
    <property type="component" value="Unassembled WGS sequence"/>
</dbReference>
<feature type="compositionally biased region" description="Polar residues" evidence="3">
    <location>
        <begin position="564"/>
        <end position="589"/>
    </location>
</feature>
<evidence type="ECO:0000313" key="6">
    <source>
        <dbReference type="Proteomes" id="UP000034164"/>
    </source>
</evidence>
<dbReference type="InterPro" id="IPR035979">
    <property type="entry name" value="RBD_domain_sf"/>
</dbReference>
<feature type="region of interest" description="Disordered" evidence="3">
    <location>
        <begin position="856"/>
        <end position="918"/>
    </location>
</feature>
<dbReference type="EMBL" id="LCZI01001656">
    <property type="protein sequence ID" value="KKZ59828.1"/>
    <property type="molecule type" value="Genomic_DNA"/>
</dbReference>
<feature type="compositionally biased region" description="Polar residues" evidence="3">
    <location>
        <begin position="606"/>
        <end position="618"/>
    </location>
</feature>
<feature type="region of interest" description="Disordered" evidence="3">
    <location>
        <begin position="545"/>
        <end position="618"/>
    </location>
</feature>
<reference evidence="6" key="1">
    <citation type="journal article" date="2015" name="PLoS Genet.">
        <title>The dynamic genome and transcriptome of the human fungal pathogen Blastomyces and close relative Emmonsia.</title>
        <authorList>
            <person name="Munoz J.F."/>
            <person name="Gauthier G.M."/>
            <person name="Desjardins C.A."/>
            <person name="Gallo J.E."/>
            <person name="Holder J."/>
            <person name="Sullivan T.D."/>
            <person name="Marty A.J."/>
            <person name="Carmen J.C."/>
            <person name="Chen Z."/>
            <person name="Ding L."/>
            <person name="Gujja S."/>
            <person name="Magrini V."/>
            <person name="Misas E."/>
            <person name="Mitreva M."/>
            <person name="Priest M."/>
            <person name="Saif S."/>
            <person name="Whiston E.A."/>
            <person name="Young S."/>
            <person name="Zeng Q."/>
            <person name="Goldman W.E."/>
            <person name="Mardis E.R."/>
            <person name="Taylor J.W."/>
            <person name="McEwen J.G."/>
            <person name="Clay O.K."/>
            <person name="Klein B.S."/>
            <person name="Cuomo C.A."/>
        </authorList>
    </citation>
    <scope>NUCLEOTIDE SEQUENCE [LARGE SCALE GENOMIC DNA]</scope>
    <source>
        <strain evidence="6">UAMH 3008</strain>
    </source>
</reference>
<feature type="region of interest" description="Disordered" evidence="3">
    <location>
        <begin position="219"/>
        <end position="311"/>
    </location>
</feature>
<evidence type="ECO:0000256" key="2">
    <source>
        <dbReference type="PROSITE-ProRule" id="PRU00176"/>
    </source>
</evidence>
<feature type="region of interest" description="Disordered" evidence="3">
    <location>
        <begin position="1"/>
        <end position="44"/>
    </location>
</feature>
<organism evidence="5 6">
    <name type="scientific">[Emmonsia] crescens</name>
    <dbReference type="NCBI Taxonomy" id="73230"/>
    <lineage>
        <taxon>Eukaryota</taxon>
        <taxon>Fungi</taxon>
        <taxon>Dikarya</taxon>
        <taxon>Ascomycota</taxon>
        <taxon>Pezizomycotina</taxon>
        <taxon>Eurotiomycetes</taxon>
        <taxon>Eurotiomycetidae</taxon>
        <taxon>Onygenales</taxon>
        <taxon>Ajellomycetaceae</taxon>
        <taxon>Emergomyces</taxon>
    </lineage>
</organism>
<feature type="region of interest" description="Disordered" evidence="3">
    <location>
        <begin position="324"/>
        <end position="369"/>
    </location>
</feature>
<feature type="compositionally biased region" description="Basic and acidic residues" evidence="3">
    <location>
        <begin position="248"/>
        <end position="262"/>
    </location>
</feature>
<dbReference type="PROSITE" id="PS50102">
    <property type="entry name" value="RRM"/>
    <property type="match status" value="1"/>
</dbReference>
<feature type="region of interest" description="Disordered" evidence="3">
    <location>
        <begin position="995"/>
        <end position="1040"/>
    </location>
</feature>
<feature type="compositionally biased region" description="Polar residues" evidence="3">
    <location>
        <begin position="895"/>
        <end position="910"/>
    </location>
</feature>
<feature type="compositionally biased region" description="Low complexity" evidence="3">
    <location>
        <begin position="392"/>
        <end position="409"/>
    </location>
</feature>
<dbReference type="PANTHER" id="PTHR48027">
    <property type="entry name" value="HETEROGENEOUS NUCLEAR RIBONUCLEOPROTEIN 87F-RELATED"/>
    <property type="match status" value="1"/>
</dbReference>
<keyword evidence="1 2" id="KW-0694">RNA-binding</keyword>
<feature type="compositionally biased region" description="Basic and acidic residues" evidence="3">
    <location>
        <begin position="94"/>
        <end position="107"/>
    </location>
</feature>
<sequence length="1164" mass="128080">MLKPFRIRDLLDPAAEGEIEQVDRRPQDEQGSSEPFLGSPFEDQLMIPYKQLDMGEDGKFYPHSTYYMQPSPSMETDGRTAKNGSDRVISNKLQSDHNDRSGDARRNTVTDGAVTATPKVDRHGIVRVSAEEYDETIAAHPQAKLSYMDDDDGDTITVGSALELAERLSEPAPSAFFYPSSIYVNDREHEGPMHIFDVNRSKSVLDIWRSFEIRTSMGYRPFGTSESTHHDATAPEVAAGDNSSRAKPIFEKSNDDPRDRWFQPRNPPQVPLSTWRQSENVSIDLVSSVGGDQPSELGASGNIEPVQDAGSTLRHAKSITSDAHISIPSAPPPATNPWTSLSTCPSGFESNGLTQREPESRESPIQENQPLLASFEAELSKIMEDKLVVDSSTIETQEQNSTETTSPQSRTSQPKSEPSYQPMPKPAEMLAQTMQTLLGGIRHLTSELRSKLPEVERQLSNAHQHIPSTVETTLFNTISAIGSHVQSLANAMQATATSSRATADRSREADLLATDQIVNGLRTLAGDIGEMGRTLFAAFDAPSSYVGSPQELPSGELPPENVDNLDQLNPEPSTSQPNVSRDSSTTNLESLPEVSGSLVAPEIERQTATPQDTSSADSNRNTILFIGNLHDAVTEQDVEAAFANKGFLAKVNLPNDSATGKHAGFGYVEFPCFFAASGALQALNGDLLHDQSINLEFSHGVDTTADSNAQQPLTQAVHASPNSPTETNKPRHESRPLPHLTRAQRASVYGRMQTPSLDDVTSPSTNAASIRRAKSLGTLRRSLAHDPPRHKIRAMNNIGERPEDQSKPNVEADSSLYHTSTHSERRRLTSLHSAATAGNSSTDQVDVEPEFSARYPSLVPDSYNRNNRWSHPPPRQGQEVPRTLSPESQMARFPTVSQLEARTSTVQQRQPIDHWRPRRAPVAVDGSTLHETPASEVPARNLRDLYPARPPVEGRGIPGSWPPELYNAQFPGPYTSSSTRFSELRRSNTTIASDPAARLSGPFVPFNERHQRNGHSSLKRSATERQHRQPLGGLTFDKRRYALEDRPATYNSHMRPGPSTDTLSNIPGSFPVEAPPVVPPKPIHQSTERQPEMQEHHRPTNDNRLSYDIDRCIAHLGLLGYGYDSSLPSHNLHIYAEASNGILEDAIEMIEEERKVYGQQVVPQ</sequence>
<comment type="caution">
    <text evidence="5">The sequence shown here is derived from an EMBL/GenBank/DDBJ whole genome shotgun (WGS) entry which is preliminary data.</text>
</comment>